<dbReference type="GO" id="GO:0003676">
    <property type="term" value="F:nucleic acid binding"/>
    <property type="evidence" value="ECO:0007669"/>
    <property type="project" value="InterPro"/>
</dbReference>
<dbReference type="SUPFAM" id="SSF54928">
    <property type="entry name" value="RNA-binding domain, RBD"/>
    <property type="match status" value="1"/>
</dbReference>
<dbReference type="InParanoid" id="A0A2P5FUL1"/>
<dbReference type="OrthoDB" id="1751685at2759"/>
<keyword evidence="3" id="KW-1185">Reference proteome</keyword>
<dbReference type="InterPro" id="IPR012677">
    <property type="entry name" value="Nucleotide-bd_a/b_plait_sf"/>
</dbReference>
<accession>A0A2P5FUL1</accession>
<gene>
    <name evidence="2" type="ORF">TorRG33x02_027880</name>
</gene>
<feature type="compositionally biased region" description="Low complexity" evidence="1">
    <location>
        <begin position="21"/>
        <end position="32"/>
    </location>
</feature>
<dbReference type="InterPro" id="IPR035979">
    <property type="entry name" value="RBD_domain_sf"/>
</dbReference>
<dbReference type="Gene3D" id="3.30.70.330">
    <property type="match status" value="1"/>
</dbReference>
<reference evidence="3" key="1">
    <citation type="submission" date="2016-06" db="EMBL/GenBank/DDBJ databases">
        <title>Parallel loss of symbiosis genes in relatives of nitrogen-fixing non-legume Parasponia.</title>
        <authorList>
            <person name="Van Velzen R."/>
            <person name="Holmer R."/>
            <person name="Bu F."/>
            <person name="Rutten L."/>
            <person name="Van Zeijl A."/>
            <person name="Liu W."/>
            <person name="Santuari L."/>
            <person name="Cao Q."/>
            <person name="Sharma T."/>
            <person name="Shen D."/>
            <person name="Roswanjaya Y."/>
            <person name="Wardhani T."/>
            <person name="Kalhor M.S."/>
            <person name="Jansen J."/>
            <person name="Van den Hoogen J."/>
            <person name="Gungor B."/>
            <person name="Hartog M."/>
            <person name="Hontelez J."/>
            <person name="Verver J."/>
            <person name="Yang W.-C."/>
            <person name="Schijlen E."/>
            <person name="Repin R."/>
            <person name="Schilthuizen M."/>
            <person name="Schranz E."/>
            <person name="Heidstra R."/>
            <person name="Miyata K."/>
            <person name="Fedorova E."/>
            <person name="Kohlen W."/>
            <person name="Bisseling T."/>
            <person name="Smit S."/>
            <person name="Geurts R."/>
        </authorList>
    </citation>
    <scope>NUCLEOTIDE SEQUENCE [LARGE SCALE GENOMIC DNA]</scope>
    <source>
        <strain evidence="3">cv. RG33-2</strain>
    </source>
</reference>
<dbReference type="EMBL" id="JXTC01000008">
    <property type="protein sequence ID" value="POO01481.1"/>
    <property type="molecule type" value="Genomic_DNA"/>
</dbReference>
<feature type="region of interest" description="Disordered" evidence="1">
    <location>
        <begin position="1"/>
        <end position="32"/>
    </location>
</feature>
<sequence>MAVAEDEKGEEAASSMRRMFGPRLASRGSGLSSRYSRRLRMIHGVYTLEKATGKSRGYALLVYESLEGLKKALEKPIKVFERSKLQCSMTTKVMLQRIKLRQWQFPRLVRHWLRPTLQY</sequence>
<organism evidence="2 3">
    <name type="scientific">Trema orientale</name>
    <name type="common">Charcoal tree</name>
    <name type="synonym">Celtis orientalis</name>
    <dbReference type="NCBI Taxonomy" id="63057"/>
    <lineage>
        <taxon>Eukaryota</taxon>
        <taxon>Viridiplantae</taxon>
        <taxon>Streptophyta</taxon>
        <taxon>Embryophyta</taxon>
        <taxon>Tracheophyta</taxon>
        <taxon>Spermatophyta</taxon>
        <taxon>Magnoliopsida</taxon>
        <taxon>eudicotyledons</taxon>
        <taxon>Gunneridae</taxon>
        <taxon>Pentapetalae</taxon>
        <taxon>rosids</taxon>
        <taxon>fabids</taxon>
        <taxon>Rosales</taxon>
        <taxon>Cannabaceae</taxon>
        <taxon>Trema</taxon>
    </lineage>
</organism>
<name>A0A2P5FUL1_TREOI</name>
<evidence type="ECO:0000313" key="2">
    <source>
        <dbReference type="EMBL" id="POO01481.1"/>
    </source>
</evidence>
<proteinExistence type="predicted"/>
<comment type="caution">
    <text evidence="2">The sequence shown here is derived from an EMBL/GenBank/DDBJ whole genome shotgun (WGS) entry which is preliminary data.</text>
</comment>
<evidence type="ECO:0000313" key="3">
    <source>
        <dbReference type="Proteomes" id="UP000237000"/>
    </source>
</evidence>
<dbReference type="STRING" id="63057.A0A2P5FUL1"/>
<dbReference type="Proteomes" id="UP000237000">
    <property type="component" value="Unassembled WGS sequence"/>
</dbReference>
<protein>
    <submittedName>
        <fullName evidence="2">Nucleotide-binding alpha-beta plait domain containing protein</fullName>
    </submittedName>
</protein>
<evidence type="ECO:0000256" key="1">
    <source>
        <dbReference type="SAM" id="MobiDB-lite"/>
    </source>
</evidence>
<dbReference type="AlphaFoldDB" id="A0A2P5FUL1"/>